<evidence type="ECO:0000256" key="2">
    <source>
        <dbReference type="SAM" id="Phobius"/>
    </source>
</evidence>
<feature type="transmembrane region" description="Helical" evidence="2">
    <location>
        <begin position="6"/>
        <end position="24"/>
    </location>
</feature>
<name>A0A0C2I8W9_9PSED</name>
<comment type="caution">
    <text evidence="4">The sequence shown here is derived from an EMBL/GenBank/DDBJ whole genome shotgun (WGS) entry which is preliminary data.</text>
</comment>
<dbReference type="PATRIC" id="fig|226910.6.peg.2940"/>
<dbReference type="AlphaFoldDB" id="A0A0C2I8W9"/>
<feature type="coiled-coil region" evidence="1">
    <location>
        <begin position="601"/>
        <end position="628"/>
    </location>
</feature>
<evidence type="ECO:0000259" key="3">
    <source>
        <dbReference type="Pfam" id="PF14331"/>
    </source>
</evidence>
<keyword evidence="2" id="KW-0472">Membrane</keyword>
<dbReference type="EMBL" id="JXDG01000037">
    <property type="protein sequence ID" value="KIH83455.1"/>
    <property type="molecule type" value="Genomic_DNA"/>
</dbReference>
<dbReference type="Proteomes" id="UP000031535">
    <property type="component" value="Unassembled WGS sequence"/>
</dbReference>
<organism evidence="4 5">
    <name type="scientific">Pseudomonas batumici</name>
    <dbReference type="NCBI Taxonomy" id="226910"/>
    <lineage>
        <taxon>Bacteria</taxon>
        <taxon>Pseudomonadati</taxon>
        <taxon>Pseudomonadota</taxon>
        <taxon>Gammaproteobacteria</taxon>
        <taxon>Pseudomonadales</taxon>
        <taxon>Pseudomonadaceae</taxon>
        <taxon>Pseudomonas</taxon>
    </lineage>
</organism>
<evidence type="ECO:0000313" key="4">
    <source>
        <dbReference type="EMBL" id="KIH83455.1"/>
    </source>
</evidence>
<evidence type="ECO:0000313" key="5">
    <source>
        <dbReference type="Proteomes" id="UP000031535"/>
    </source>
</evidence>
<proteinExistence type="predicted"/>
<reference evidence="4 5" key="1">
    <citation type="submission" date="2015-01" db="EMBL/GenBank/DDBJ databases">
        <title>Complete genome of Pseudomonas batumici UCM B-321 producer of the batumin antibiotic with strong antistaphilococcal and potential anticancer activity.</title>
        <authorList>
            <person name="Klochko V.V."/>
            <person name="Zelena L.B."/>
            <person name="Elena K.A."/>
            <person name="Reva O.N."/>
        </authorList>
    </citation>
    <scope>NUCLEOTIDE SEQUENCE [LARGE SCALE GENOMIC DNA]</scope>
    <source>
        <strain evidence="4 5">UCM B-321</strain>
    </source>
</reference>
<keyword evidence="1" id="KW-0175">Coiled coil</keyword>
<dbReference type="OrthoDB" id="9758229at2"/>
<keyword evidence="2" id="KW-0812">Transmembrane</keyword>
<dbReference type="InterPro" id="IPR025743">
    <property type="entry name" value="TssM1_N"/>
</dbReference>
<dbReference type="PANTHER" id="PTHR36153">
    <property type="entry name" value="INNER MEMBRANE PROTEIN-RELATED"/>
    <property type="match status" value="1"/>
</dbReference>
<feature type="domain" description="Type VI secretion system component TssM1 N-terminal" evidence="3">
    <location>
        <begin position="114"/>
        <end position="352"/>
    </location>
</feature>
<keyword evidence="5" id="KW-1185">Reference proteome</keyword>
<dbReference type="InterPro" id="IPR053156">
    <property type="entry name" value="T6SS_TssM-like"/>
</dbReference>
<keyword evidence="2" id="KW-1133">Transmembrane helix</keyword>
<gene>
    <name evidence="4" type="ORF">UCMB321_2951</name>
</gene>
<accession>A0A0C2I8W9</accession>
<dbReference type="RefSeq" id="WP_040067996.1">
    <property type="nucleotide sequence ID" value="NZ_JXDG01000037.1"/>
</dbReference>
<dbReference type="PANTHER" id="PTHR36153:SF1">
    <property type="entry name" value="TYPE VI SECRETION SYSTEM COMPONENT TSSM1"/>
    <property type="match status" value="1"/>
</dbReference>
<protein>
    <submittedName>
        <fullName evidence="4">IcmF-related protein</fullName>
    </submittedName>
</protein>
<dbReference type="STRING" id="226910.UCMB321_2951"/>
<feature type="transmembrane region" description="Helical" evidence="2">
    <location>
        <begin position="348"/>
        <end position="368"/>
    </location>
</feature>
<dbReference type="Pfam" id="PF14331">
    <property type="entry name" value="IcmF-related_N"/>
    <property type="match status" value="1"/>
</dbReference>
<sequence length="1273" mass="140619">MAYLGEILAALLLLVLLATLLWKYSARLNGANRAFYAAVNEWEQALGVHDRYETPWLLMLGDTPQLEALLSGWGLTGTAQPAWFGRWWYGPDGAVLVVPPALFSHGERASVQLKLWRQLLELLLQARANRPADGIIWLCDLEQLAPDQDSAAAGLAARRKFVDVQQRLGLSLPVYMLLSGFESLPGSAALLEVLPTAAKDAPFGWTSPYTAQTPWHPDWINQGLGQVEQTLADLLVEIGTLRGQVAADLYLLPRQLQGLHDPLRSLCDPVFQANAMGEAPRLRGLYFNAQASPAAASADADPFAEGAAPPPAPPLFSPRLWRQRIIAEQGLAQPVARILQLRQRWQRMVAMAVGVIGLVWVIGMLWVWHERSDAATQLSGLLHDDQVHNPVTVDDDAGRERIASFWRLLQTAPRWHMRTSILPGSWFSALDRQLAQELRARARGQLFAPLKGKLQDELNSLITPRAAMRPRAGSSNNEEAYRQAMQVLDQALAVERHNKRFAQSLQGDQRPLDDTIALANELFGFNFQTKGLPLGDDYNKLLATAEVPLATPLQLDPLKPQIATRYVDAMRLWLDSLFASSDFSTTAGAVNSQLRALQGGQRNSLAELEELDASIAQLRQLLALTNAAWSQGNGAQLAPGYQEGLEKARQSALIGTGAVDQVERYAETSKRTFHDRWLEQGDEDQGILRLQSSGGLELQANVDKLGQALTALLHQDFSQVALNQGDDAPMSGQGLHELDSAKLDAALHYHDSYQLWLQQSVAELPAPYRKALISGARSATTDAMWQSLNSVSSVGGSKPLGVDRSTTFNLPADKALQVLQVFSDIGDARQTEALRQELNTRALNDLHRAMAEIDALPLFRQPINFSQWDGTRNLSLRSFRESDPQALKLDLSRQFTLIGDSLSTARPAIEWLDQQRDRLSPSDDETLDSFVDMSAELKKYNDQNPASSPMQYQQMVLRDFNDMDLGNCAKTLSDTILPLGRGNIAMLARGAHDQARQRCNNLQNYAAAVAWKRLGDYFTTYLAGRFPFSRDDTLIDANPDRVREFLDLIDKNLPNAFSGLENNRSAQSSAAAEFLFNLQNARAWLGPLLLRDKDGVRGLDLEVRWRTDREEERGADQVIDWSLATGSREVGYPAENLSHANWTVGEPVRLALRWAKGSSQRPLDDPKQPALAVADLQASWSYEGAWALLRFIHANQAGNHFATQDESDRPLALQLPLRSPLPGNANALMFLRLSLKAVGGKQPLILSALPTRVPASPYGSVFPLPVASTEGQP</sequence>
<evidence type="ECO:0000256" key="1">
    <source>
        <dbReference type="SAM" id="Coils"/>
    </source>
</evidence>